<evidence type="ECO:0000313" key="8">
    <source>
        <dbReference type="Proteomes" id="UP000434639"/>
    </source>
</evidence>
<dbReference type="InterPro" id="IPR050571">
    <property type="entry name" value="Class-IV_PLP-Dep_Aminotrnsfr"/>
</dbReference>
<dbReference type="GO" id="GO:0008652">
    <property type="term" value="P:amino acid biosynthetic process"/>
    <property type="evidence" value="ECO:0007669"/>
    <property type="project" value="UniProtKB-ARBA"/>
</dbReference>
<proteinExistence type="inferred from homology"/>
<dbReference type="CDD" id="cd00449">
    <property type="entry name" value="PLPDE_IV"/>
    <property type="match status" value="1"/>
</dbReference>
<dbReference type="InterPro" id="IPR043131">
    <property type="entry name" value="BCAT-like_N"/>
</dbReference>
<evidence type="ECO:0000256" key="6">
    <source>
        <dbReference type="RuleBase" id="RU004516"/>
    </source>
</evidence>
<dbReference type="InterPro" id="IPR043132">
    <property type="entry name" value="BCAT-like_C"/>
</dbReference>
<comment type="similarity">
    <text evidence="2 5">Belongs to the class-IV pyridoxal-phosphate-dependent aminotransferase family.</text>
</comment>
<dbReference type="InterPro" id="IPR001544">
    <property type="entry name" value="Aminotrans_IV"/>
</dbReference>
<dbReference type="AlphaFoldDB" id="A0A7X2V6I5"/>
<dbReference type="GO" id="GO:0008696">
    <property type="term" value="F:4-amino-4-deoxychorismate lyase activity"/>
    <property type="evidence" value="ECO:0007669"/>
    <property type="project" value="UniProtKB-EC"/>
</dbReference>
<dbReference type="EC" id="4.1.3.38" evidence="7"/>
<dbReference type="RefSeq" id="WP_162357064.1">
    <property type="nucleotide sequence ID" value="NZ_WMIB01000025.1"/>
</dbReference>
<dbReference type="InterPro" id="IPR036038">
    <property type="entry name" value="Aminotransferase-like"/>
</dbReference>
<evidence type="ECO:0000313" key="7">
    <source>
        <dbReference type="EMBL" id="MTH55229.1"/>
    </source>
</evidence>
<sequence>MLVFLNSKLIKAEEANISLFDHGYMYGLGVFETFRVYRGHPFLVKDHLTRLHRSLSELGIETDLAIGEVVRMVQELLEANQIESGDAAVRLAVSAGDGGPAFTDQVYNEPVISCFLRPIAVPADQKQGQVLSLRRNTPEGLFRMKSSHYMNNFLAKKELKGQMDTEGIFLTGDGHVCEGIVSNVFWVKDGALFTPSADTGALDGITRRFVLSLCRKLNLPYEEGFFPLEALLDADEAFMTNSIQEILPFNRINNQYFAGKNGVITQRLQREYKKQRHVLWSKDEL</sequence>
<evidence type="ECO:0000256" key="1">
    <source>
        <dbReference type="ARBA" id="ARBA00001933"/>
    </source>
</evidence>
<organism evidence="7 8">
    <name type="scientific">Metabacillus mangrovi</name>
    <dbReference type="NCBI Taxonomy" id="1491830"/>
    <lineage>
        <taxon>Bacteria</taxon>
        <taxon>Bacillati</taxon>
        <taxon>Bacillota</taxon>
        <taxon>Bacilli</taxon>
        <taxon>Bacillales</taxon>
        <taxon>Bacillaceae</taxon>
        <taxon>Metabacillus</taxon>
    </lineage>
</organism>
<dbReference type="NCBIfam" id="NF005800">
    <property type="entry name" value="PRK07650.1"/>
    <property type="match status" value="1"/>
</dbReference>
<comment type="subunit">
    <text evidence="3">Homodimer.</text>
</comment>
<dbReference type="InterPro" id="IPR018300">
    <property type="entry name" value="Aminotrans_IV_CS"/>
</dbReference>
<dbReference type="PANTHER" id="PTHR42743">
    <property type="entry name" value="AMINO-ACID AMINOTRANSFERASE"/>
    <property type="match status" value="1"/>
</dbReference>
<reference evidence="7 8" key="1">
    <citation type="journal article" date="2017" name="Int. J. Syst. Evol. Microbiol.">
        <title>Bacillus mangrovi sp. nov., isolated from a sediment sample from a mangrove forest.</title>
        <authorList>
            <person name="Gupta V."/>
            <person name="Singh P.K."/>
            <person name="Korpole S."/>
            <person name="Tanuku N.R.S."/>
            <person name="Pinnaka A.K."/>
        </authorList>
    </citation>
    <scope>NUCLEOTIDE SEQUENCE [LARGE SCALE GENOMIC DNA]</scope>
    <source>
        <strain evidence="7 8">KCTC 33872</strain>
    </source>
</reference>
<dbReference type="Proteomes" id="UP000434639">
    <property type="component" value="Unassembled WGS sequence"/>
</dbReference>
<dbReference type="EMBL" id="WMIB01000025">
    <property type="protein sequence ID" value="MTH55229.1"/>
    <property type="molecule type" value="Genomic_DNA"/>
</dbReference>
<keyword evidence="8" id="KW-1185">Reference proteome</keyword>
<dbReference type="GO" id="GO:0005829">
    <property type="term" value="C:cytosol"/>
    <property type="evidence" value="ECO:0007669"/>
    <property type="project" value="TreeGrafter"/>
</dbReference>
<dbReference type="Gene3D" id="3.30.470.10">
    <property type="match status" value="1"/>
</dbReference>
<dbReference type="Pfam" id="PF01063">
    <property type="entry name" value="Aminotran_4"/>
    <property type="match status" value="1"/>
</dbReference>
<dbReference type="GO" id="GO:0046394">
    <property type="term" value="P:carboxylic acid biosynthetic process"/>
    <property type="evidence" value="ECO:0007669"/>
    <property type="project" value="UniProtKB-ARBA"/>
</dbReference>
<evidence type="ECO:0000256" key="2">
    <source>
        <dbReference type="ARBA" id="ARBA00009320"/>
    </source>
</evidence>
<gene>
    <name evidence="7" type="primary">pabC</name>
    <name evidence="7" type="ORF">GKZ89_17665</name>
</gene>
<accession>A0A7X2V6I5</accession>
<evidence type="ECO:0000256" key="4">
    <source>
        <dbReference type="ARBA" id="ARBA00022898"/>
    </source>
</evidence>
<protein>
    <submittedName>
        <fullName evidence="7">Aminodeoxychorismate lyase</fullName>
        <ecNumber evidence="7">4.1.3.38</ecNumber>
    </submittedName>
</protein>
<evidence type="ECO:0000256" key="3">
    <source>
        <dbReference type="ARBA" id="ARBA00011738"/>
    </source>
</evidence>
<dbReference type="FunFam" id="3.20.10.10:FF:000002">
    <property type="entry name" value="D-alanine aminotransferase"/>
    <property type="match status" value="1"/>
</dbReference>
<comment type="cofactor">
    <cofactor evidence="1 6">
        <name>pyridoxal 5'-phosphate</name>
        <dbReference type="ChEBI" id="CHEBI:597326"/>
    </cofactor>
</comment>
<dbReference type="Gene3D" id="3.20.10.10">
    <property type="entry name" value="D-amino Acid Aminotransferase, subunit A, domain 2"/>
    <property type="match status" value="1"/>
</dbReference>
<dbReference type="PROSITE" id="PS00770">
    <property type="entry name" value="AA_TRANSFER_CLASS_4"/>
    <property type="match status" value="1"/>
</dbReference>
<evidence type="ECO:0000256" key="5">
    <source>
        <dbReference type="RuleBase" id="RU004106"/>
    </source>
</evidence>
<name>A0A7X2V6I5_9BACI</name>
<keyword evidence="4 6" id="KW-0663">Pyridoxal phosphate</keyword>
<comment type="caution">
    <text evidence="7">The sequence shown here is derived from an EMBL/GenBank/DDBJ whole genome shotgun (WGS) entry which is preliminary data.</text>
</comment>
<dbReference type="SUPFAM" id="SSF56752">
    <property type="entry name" value="D-aminoacid aminotransferase-like PLP-dependent enzymes"/>
    <property type="match status" value="1"/>
</dbReference>
<dbReference type="PANTHER" id="PTHR42743:SF11">
    <property type="entry name" value="AMINODEOXYCHORISMATE LYASE"/>
    <property type="match status" value="1"/>
</dbReference>
<keyword evidence="7" id="KW-0456">Lyase</keyword>